<dbReference type="Proteomes" id="UP001215598">
    <property type="component" value="Unassembled WGS sequence"/>
</dbReference>
<reference evidence="1" key="1">
    <citation type="submission" date="2023-03" db="EMBL/GenBank/DDBJ databases">
        <title>Massive genome expansion in bonnet fungi (Mycena s.s.) driven by repeated elements and novel gene families across ecological guilds.</title>
        <authorList>
            <consortium name="Lawrence Berkeley National Laboratory"/>
            <person name="Harder C.B."/>
            <person name="Miyauchi S."/>
            <person name="Viragh M."/>
            <person name="Kuo A."/>
            <person name="Thoen E."/>
            <person name="Andreopoulos B."/>
            <person name="Lu D."/>
            <person name="Skrede I."/>
            <person name="Drula E."/>
            <person name="Henrissat B."/>
            <person name="Morin E."/>
            <person name="Kohler A."/>
            <person name="Barry K."/>
            <person name="LaButti K."/>
            <person name="Morin E."/>
            <person name="Salamov A."/>
            <person name="Lipzen A."/>
            <person name="Mereny Z."/>
            <person name="Hegedus B."/>
            <person name="Baldrian P."/>
            <person name="Stursova M."/>
            <person name="Weitz H."/>
            <person name="Taylor A."/>
            <person name="Grigoriev I.V."/>
            <person name="Nagy L.G."/>
            <person name="Martin F."/>
            <person name="Kauserud H."/>
        </authorList>
    </citation>
    <scope>NUCLEOTIDE SEQUENCE</scope>
    <source>
        <strain evidence="1">CBHHK182m</strain>
    </source>
</reference>
<sequence>MFYRKSPGRRPQKTAVSHGPTHFTCFGPTSDAAVRGLNDFKDNCYRPVLPLSIPSDPLSSSLSGYRDFLVVQCPQMATLASASYTPLTRLHSGTLLHWRNEKNPGLELLSSSLSVATPPFVCIRPILPILVFPLASPSTPESAPENHAAAYSGRDRGIYCTPNLSSPVIKPLAGTNDQSTTPACVPRPPNRPAVSDCHLILSWWSVGPRSVAQLGALIPAVTH</sequence>
<keyword evidence="2" id="KW-1185">Reference proteome</keyword>
<evidence type="ECO:0000313" key="2">
    <source>
        <dbReference type="Proteomes" id="UP001215598"/>
    </source>
</evidence>
<proteinExistence type="predicted"/>
<organism evidence="1 2">
    <name type="scientific">Mycena metata</name>
    <dbReference type="NCBI Taxonomy" id="1033252"/>
    <lineage>
        <taxon>Eukaryota</taxon>
        <taxon>Fungi</taxon>
        <taxon>Dikarya</taxon>
        <taxon>Basidiomycota</taxon>
        <taxon>Agaricomycotina</taxon>
        <taxon>Agaricomycetes</taxon>
        <taxon>Agaricomycetidae</taxon>
        <taxon>Agaricales</taxon>
        <taxon>Marasmiineae</taxon>
        <taxon>Mycenaceae</taxon>
        <taxon>Mycena</taxon>
    </lineage>
</organism>
<evidence type="ECO:0000313" key="1">
    <source>
        <dbReference type="EMBL" id="KAJ7778091.1"/>
    </source>
</evidence>
<dbReference type="AlphaFoldDB" id="A0AAD7NWL6"/>
<accession>A0AAD7NWL6</accession>
<name>A0AAD7NWL6_9AGAR</name>
<protein>
    <submittedName>
        <fullName evidence="1">Uncharacterized protein</fullName>
    </submittedName>
</protein>
<comment type="caution">
    <text evidence="1">The sequence shown here is derived from an EMBL/GenBank/DDBJ whole genome shotgun (WGS) entry which is preliminary data.</text>
</comment>
<gene>
    <name evidence="1" type="ORF">B0H16DRAFT_1502181</name>
</gene>
<dbReference type="EMBL" id="JARKIB010000007">
    <property type="protein sequence ID" value="KAJ7778091.1"/>
    <property type="molecule type" value="Genomic_DNA"/>
</dbReference>
<feature type="non-terminal residue" evidence="1">
    <location>
        <position position="223"/>
    </location>
</feature>